<dbReference type="Pfam" id="PF07715">
    <property type="entry name" value="Plug"/>
    <property type="match status" value="1"/>
</dbReference>
<evidence type="ECO:0000256" key="2">
    <source>
        <dbReference type="ARBA" id="ARBA00022448"/>
    </source>
</evidence>
<dbReference type="InterPro" id="IPR000531">
    <property type="entry name" value="Beta-barrel_TonB"/>
</dbReference>
<dbReference type="InterPro" id="IPR023996">
    <property type="entry name" value="TonB-dep_OMP_SusC/RagA"/>
</dbReference>
<evidence type="ECO:0000256" key="6">
    <source>
        <dbReference type="ARBA" id="ARBA00023136"/>
    </source>
</evidence>
<dbReference type="InterPro" id="IPR036942">
    <property type="entry name" value="Beta-barrel_TonB_sf"/>
</dbReference>
<proteinExistence type="inferred from homology"/>
<dbReference type="PROSITE" id="PS52016">
    <property type="entry name" value="TONB_DEPENDENT_REC_3"/>
    <property type="match status" value="1"/>
</dbReference>
<feature type="domain" description="TonB-dependent receptor plug" evidence="11">
    <location>
        <begin position="94"/>
        <end position="200"/>
    </location>
</feature>
<keyword evidence="3 8" id="KW-1134">Transmembrane beta strand</keyword>
<evidence type="ECO:0000259" key="10">
    <source>
        <dbReference type="Pfam" id="PF00593"/>
    </source>
</evidence>
<dbReference type="InterPro" id="IPR037066">
    <property type="entry name" value="Plug_dom_sf"/>
</dbReference>
<evidence type="ECO:0000313" key="12">
    <source>
        <dbReference type="EMBL" id="GCC52514.1"/>
    </source>
</evidence>
<dbReference type="AlphaFoldDB" id="A0A401UCA7"/>
<evidence type="ECO:0000256" key="1">
    <source>
        <dbReference type="ARBA" id="ARBA00004571"/>
    </source>
</evidence>
<evidence type="ECO:0000313" key="13">
    <source>
        <dbReference type="Proteomes" id="UP000288227"/>
    </source>
</evidence>
<evidence type="ECO:0000256" key="5">
    <source>
        <dbReference type="ARBA" id="ARBA00023077"/>
    </source>
</evidence>
<dbReference type="NCBIfam" id="TIGR04056">
    <property type="entry name" value="OMP_RagA_SusC"/>
    <property type="match status" value="1"/>
</dbReference>
<dbReference type="GO" id="GO:0009279">
    <property type="term" value="C:cell outer membrane"/>
    <property type="evidence" value="ECO:0007669"/>
    <property type="project" value="UniProtKB-SubCell"/>
</dbReference>
<accession>A0A401UCA7</accession>
<dbReference type="Pfam" id="PF13715">
    <property type="entry name" value="CarbopepD_reg_2"/>
    <property type="match status" value="1"/>
</dbReference>
<keyword evidence="4 8" id="KW-0812">Transmembrane</keyword>
<evidence type="ECO:0000256" key="9">
    <source>
        <dbReference type="RuleBase" id="RU003357"/>
    </source>
</evidence>
<dbReference type="Gene3D" id="2.40.170.20">
    <property type="entry name" value="TonB-dependent receptor, beta-barrel domain"/>
    <property type="match status" value="1"/>
</dbReference>
<protein>
    <submittedName>
        <fullName evidence="12">SusC/RagA family TonB-linked outer membrane protein</fullName>
    </submittedName>
</protein>
<feature type="domain" description="TonB-dependent receptor-like beta-barrel" evidence="10">
    <location>
        <begin position="384"/>
        <end position="972"/>
    </location>
</feature>
<evidence type="ECO:0000256" key="8">
    <source>
        <dbReference type="PROSITE-ProRule" id="PRU01360"/>
    </source>
</evidence>
<evidence type="ECO:0000256" key="4">
    <source>
        <dbReference type="ARBA" id="ARBA00022692"/>
    </source>
</evidence>
<dbReference type="InterPro" id="IPR039426">
    <property type="entry name" value="TonB-dep_rcpt-like"/>
</dbReference>
<dbReference type="Pfam" id="PF00593">
    <property type="entry name" value="TonB_dep_Rec_b-barrel"/>
    <property type="match status" value="1"/>
</dbReference>
<comment type="subcellular location">
    <subcellularLocation>
        <location evidence="1 8">Cell outer membrane</location>
        <topology evidence="1 8">Multi-pass membrane protein</topology>
    </subcellularLocation>
</comment>
<dbReference type="InterPro" id="IPR008969">
    <property type="entry name" value="CarboxyPept-like_regulatory"/>
</dbReference>
<reference evidence="12 13" key="1">
    <citation type="submission" date="2018-11" db="EMBL/GenBank/DDBJ databases">
        <title>Chryseotalea sanarue gen. nov., sp., nov., a member of the family Cytophagaceae, isolated from a brackish lake in Hamamatsu Japan.</title>
        <authorList>
            <person name="Maejima Y."/>
            <person name="Iino T."/>
            <person name="Muraguchi Y."/>
            <person name="Fukuda K."/>
            <person name="Ohkuma M."/>
            <person name="Moriuchi R."/>
            <person name="Dohra H."/>
            <person name="Kimbara K."/>
            <person name="Shintani M."/>
        </authorList>
    </citation>
    <scope>NUCLEOTIDE SEQUENCE [LARGE SCALE GENOMIC DNA]</scope>
    <source>
        <strain evidence="12 13">Ys</strain>
    </source>
</reference>
<name>A0A401UCA7_9BACT</name>
<dbReference type="Proteomes" id="UP000288227">
    <property type="component" value="Unassembled WGS sequence"/>
</dbReference>
<evidence type="ECO:0000256" key="7">
    <source>
        <dbReference type="ARBA" id="ARBA00023237"/>
    </source>
</evidence>
<organism evidence="12 13">
    <name type="scientific">Chryseotalea sanaruensis</name>
    <dbReference type="NCBI Taxonomy" id="2482724"/>
    <lineage>
        <taxon>Bacteria</taxon>
        <taxon>Pseudomonadati</taxon>
        <taxon>Bacteroidota</taxon>
        <taxon>Cytophagia</taxon>
        <taxon>Cytophagales</taxon>
        <taxon>Chryseotaleaceae</taxon>
        <taxon>Chryseotalea</taxon>
    </lineage>
</organism>
<dbReference type="EMBL" id="BHXQ01000005">
    <property type="protein sequence ID" value="GCC52514.1"/>
    <property type="molecule type" value="Genomic_DNA"/>
</dbReference>
<keyword evidence="5 9" id="KW-0798">TonB box</keyword>
<comment type="caution">
    <text evidence="12">The sequence shown here is derived from an EMBL/GenBank/DDBJ whole genome shotgun (WGS) entry which is preliminary data.</text>
</comment>
<dbReference type="SUPFAM" id="SSF56935">
    <property type="entry name" value="Porins"/>
    <property type="match status" value="1"/>
</dbReference>
<keyword evidence="13" id="KW-1185">Reference proteome</keyword>
<evidence type="ECO:0000259" key="11">
    <source>
        <dbReference type="Pfam" id="PF07715"/>
    </source>
</evidence>
<keyword evidence="7 8" id="KW-0998">Cell outer membrane</keyword>
<dbReference type="SUPFAM" id="SSF49464">
    <property type="entry name" value="Carboxypeptidase regulatory domain-like"/>
    <property type="match status" value="1"/>
</dbReference>
<keyword evidence="2 8" id="KW-0813">Transport</keyword>
<dbReference type="Gene3D" id="2.170.130.10">
    <property type="entry name" value="TonB-dependent receptor, plug domain"/>
    <property type="match status" value="1"/>
</dbReference>
<dbReference type="InterPro" id="IPR012910">
    <property type="entry name" value="Plug_dom"/>
</dbReference>
<evidence type="ECO:0000256" key="3">
    <source>
        <dbReference type="ARBA" id="ARBA00022452"/>
    </source>
</evidence>
<sequence length="1017" mass="110652">MSGRVTSTEDGSPLPGVNVVIKGTTSGTVTDIDGNYRLSVANAGGELIFSFIGLQTREVPIGDRSTVDVSLALDVTQLGEIVVTAGGIEARRKEMGYNATSIRTSLLNQAKPINVAAGLTGKVAGLQINTVSSGVNPNVRVVLRGNRSITGNNEALVVVDNVIVPNDILSNLNPQDIEEITVLNGSNAAALYGSQASNGALIVTTKKGTKGSTSVTVSHTLNLEKVSFFPQLQKSFGSGTNPGYPTVYVPYENQQYGPRFDGTVRPIGRPLQDGSIQNIPYSATDDKEKFWETGVTNQSDISIQGGDDKSTTFFSVQYLKNTGTTLKDEYKRASFRLNGTRDFGNKVSVAYNTNYVQNVYDVTTQTGSIYEQVLNTPAQIPLTKYKDWQNDPFANPNGYFNEYYDNPYWTIDAFRRDRRDNYFVGNAELKWKVADWFNLLGRVGVSSRANIVKDKNAQFTLTDYTKSVSSSKTDVAGGVGDASLNTTQITADFFAQFNKDVGSDFNIGALVGNSLRRNLSKSISSTGNGIVIPGLYNISNRVGEPSVGEGNYEASQVGLFGQLKFGYKDYLFLELTGRNDWVSILSPENRSFFYPAASASFIASEAFEALTFGGFVSTLKLRGGWFQVGQVNLGNSQTFGAYELDATFSPSSGFPYGSLSGFTPNNRLVASNLNPEITTGVEFGTDFKIWSDKISGALTVYKSNTVDQTIPTNVSSTTGFTTLLQNTGEVENRGLETTLSWSVLNSDSDFELVFGGNYTYNEGKVLSISGDLKNLQLSTGGQAQVYAVEGQPFPILLGNTYVRDPQGRIVVDRITGYPSQATEQKQFGNTVPKHRLGLTGELGWKGFRLSVLMEYRAAYSILYNAGSTFDFSGAAITTATYNRERFVMPNSSYEDPENPGTYLPNNNITVADGGSGFWTDGSRRLNIADNYIISGDYWKLRELAISYQLPTSLLSKTKFIKSASITFQGRNLFIFTPKSNVYTDPDFNFSDTNAIGIVSLSATPPTRFFGTSISLTF</sequence>
<comment type="similarity">
    <text evidence="8 9">Belongs to the TonB-dependent receptor family.</text>
</comment>
<dbReference type="Gene3D" id="2.60.40.1120">
    <property type="entry name" value="Carboxypeptidase-like, regulatory domain"/>
    <property type="match status" value="1"/>
</dbReference>
<gene>
    <name evidence="12" type="ORF">SanaruYs_27510</name>
</gene>
<keyword evidence="6 8" id="KW-0472">Membrane</keyword>